<proteinExistence type="predicted"/>
<dbReference type="AlphaFoldDB" id="A0A2H3H0B0"/>
<organism evidence="1 2">
    <name type="scientific">Gibberella zeae</name>
    <name type="common">Wheat head blight fungus</name>
    <name type="synonym">Fusarium graminearum</name>
    <dbReference type="NCBI Taxonomy" id="5518"/>
    <lineage>
        <taxon>Eukaryota</taxon>
        <taxon>Fungi</taxon>
        <taxon>Dikarya</taxon>
        <taxon>Ascomycota</taxon>
        <taxon>Pezizomycotina</taxon>
        <taxon>Sordariomycetes</taxon>
        <taxon>Hypocreomycetidae</taxon>
        <taxon>Hypocreales</taxon>
        <taxon>Nectriaceae</taxon>
        <taxon>Fusarium</taxon>
    </lineage>
</organism>
<evidence type="ECO:0000313" key="1">
    <source>
        <dbReference type="EMBL" id="CAG2010531.1"/>
    </source>
</evidence>
<sequence length="197" mass="23531">MDIDTIKGDWLTTMSWSKDEAQSTYVYLSDLDNTSRHKAPRFFDDDDETMSEYEDFYQRMMDLEESSIRRYFISIGMYLFISRAIRSTDNSKNEEEKEKDECLQRKPLSNLEKCGCCPRKKTQSTPKSVRFDDDSSRVCYFYKSEQPNMIKYSPHRLGVDLNRIGEEEERVVRIPRKCKSRKTRHQNPSIPPYRKIR</sequence>
<comment type="caution">
    <text evidence="1">The sequence shown here is derived from an EMBL/GenBank/DDBJ whole genome shotgun (WGS) entry which is preliminary data.</text>
</comment>
<name>A0A2H3H0B0_GIBZA</name>
<dbReference type="Proteomes" id="UP000746612">
    <property type="component" value="Unassembled WGS sequence"/>
</dbReference>
<protein>
    <submittedName>
        <fullName evidence="1">Uncharacterized protein</fullName>
    </submittedName>
</protein>
<evidence type="ECO:0000313" key="2">
    <source>
        <dbReference type="Proteomes" id="UP000746612"/>
    </source>
</evidence>
<gene>
    <name evidence="1" type="ORF">MDCFG202_LOCUS597948</name>
</gene>
<reference evidence="1" key="1">
    <citation type="submission" date="2021-03" db="EMBL/GenBank/DDBJ databases">
        <authorList>
            <person name="Alouane T."/>
            <person name="Langin T."/>
            <person name="Bonhomme L."/>
        </authorList>
    </citation>
    <scope>NUCLEOTIDE SEQUENCE</scope>
    <source>
        <strain evidence="1">MDC_Fg202</strain>
    </source>
</reference>
<accession>A0A2H3H0B0</accession>
<dbReference type="EMBL" id="CAJPIJ010000220">
    <property type="protein sequence ID" value="CAG2010531.1"/>
    <property type="molecule type" value="Genomic_DNA"/>
</dbReference>